<dbReference type="PRINTS" id="PR00051">
    <property type="entry name" value="DNAA"/>
</dbReference>
<keyword evidence="5" id="KW-0446">Lipid-binding</keyword>
<dbReference type="InterPro" id="IPR013159">
    <property type="entry name" value="DnaA_C"/>
</dbReference>
<evidence type="ECO:0000259" key="10">
    <source>
        <dbReference type="SMART" id="SM00760"/>
    </source>
</evidence>
<dbReference type="AlphaFoldDB" id="C4XFM3"/>
<sequence length="471" mass="54453">MMAENKNIKDSITMKANTLTFLKSLSSDVNDQMLFKNFISNFTIVGIDQNNHVKIQTWLQKPSLEILIKMLDGNILKALEETFERECTYEFVHIPKPIVKLTKASSNKTISSKTIEEEVKLGVDLNKELTFDNYVESDFNKDAIKLANYLVKGGKEYNPIFIYAKSGLGKTHLLHAIGNKLQEQGKVVKYINPSIYARDISFYLQENDQAKLKKIKDEFDNADYLIFDDFQSYGVGNKKATIQTIYNILDYRLNTNKTTIFCSDKPINNLNAMFDERLISRLYMGLQLEIKIPQQSDLLRVLDYMLDINDMNPEAWEKEAKNFVTRNYSTSIRTLIGAITRLKFYKMEMARTNSKYTVAVVNSILKDMQQTKENITPDSIIEYVAKYYKIPKKEILGKSRQKDVVLARHIAIYVIRTQLEVPLEQIGHIFGNRDHSTIINAIRKIETESDMPDKTIKRTISMISDDIYKLK</sequence>
<dbReference type="EMBL" id="AP009608">
    <property type="protein sequence ID" value="BAH69945.1"/>
    <property type="molecule type" value="Genomic_DNA"/>
</dbReference>
<dbReference type="InterPro" id="IPR010921">
    <property type="entry name" value="Trp_repressor/repl_initiator"/>
</dbReference>
<dbReference type="GO" id="GO:0006275">
    <property type="term" value="P:regulation of DNA replication"/>
    <property type="evidence" value="ECO:0007669"/>
    <property type="project" value="InterPro"/>
</dbReference>
<dbReference type="GO" id="GO:0008289">
    <property type="term" value="F:lipid binding"/>
    <property type="evidence" value="ECO:0007669"/>
    <property type="project" value="UniProtKB-KW"/>
</dbReference>
<evidence type="ECO:0000256" key="8">
    <source>
        <dbReference type="RuleBase" id="RU004227"/>
    </source>
</evidence>
<dbReference type="Gene3D" id="1.10.1750.10">
    <property type="match status" value="1"/>
</dbReference>
<evidence type="ECO:0000256" key="4">
    <source>
        <dbReference type="ARBA" id="ARBA00022840"/>
    </source>
</evidence>
<evidence type="ECO:0000256" key="7">
    <source>
        <dbReference type="RuleBase" id="RU000577"/>
    </source>
</evidence>
<dbReference type="GO" id="GO:0003688">
    <property type="term" value="F:DNA replication origin binding"/>
    <property type="evidence" value="ECO:0007669"/>
    <property type="project" value="InterPro"/>
</dbReference>
<dbReference type="InterPro" id="IPR013317">
    <property type="entry name" value="DnaA_dom"/>
</dbReference>
<dbReference type="Pfam" id="PF08299">
    <property type="entry name" value="Bac_DnaA_C"/>
    <property type="match status" value="1"/>
</dbReference>
<evidence type="ECO:0000256" key="6">
    <source>
        <dbReference type="ARBA" id="ARBA00023125"/>
    </source>
</evidence>
<gene>
    <name evidence="11" type="ordered locus">MBIO_0680</name>
</gene>
<keyword evidence="1" id="KW-0963">Cytoplasm</keyword>
<dbReference type="CDD" id="cd06571">
    <property type="entry name" value="Bac_DnaA_C"/>
    <property type="match status" value="1"/>
</dbReference>
<reference evidence="11 12" key="1">
    <citation type="journal article" date="2009" name="Curr. Microbiol.">
        <title>Molecular cloning and expression of a novel cholinephosphotransferase involved in glycoglycerophospholipid biosynthesis of Mycoplasma fermentans.</title>
        <authorList>
            <person name="Ishida N."/>
            <person name="Irikura D."/>
            <person name="Matsuda K."/>
            <person name="Sato S."/>
            <person name="Asano K."/>
        </authorList>
    </citation>
    <scope>NUCLEOTIDE SEQUENCE [LARGE SCALE GENOMIC DNA]</scope>
    <source>
        <strain evidence="12">ATCC 19989 / NBRC 14854 / NCTC 10117 / PG18</strain>
    </source>
</reference>
<dbReference type="GO" id="GO:0006270">
    <property type="term" value="P:DNA replication initiation"/>
    <property type="evidence" value="ECO:0007669"/>
    <property type="project" value="InterPro"/>
</dbReference>
<dbReference type="Gene3D" id="3.40.50.300">
    <property type="entry name" value="P-loop containing nucleotide triphosphate hydrolases"/>
    <property type="match status" value="1"/>
</dbReference>
<dbReference type="NCBIfam" id="NF001154">
    <property type="entry name" value="PRK00149.3-3"/>
    <property type="match status" value="1"/>
</dbReference>
<dbReference type="SMART" id="SM00760">
    <property type="entry name" value="Bac_DnaA_C"/>
    <property type="match status" value="1"/>
</dbReference>
<organism evidence="11 12">
    <name type="scientific">Mycoplasmopsis fermentans (strain ATCC 19989 / NBRC 14854 / NCTC 10117 / PG18)</name>
    <name type="common">Mycoplasma fermentans</name>
    <dbReference type="NCBI Taxonomy" id="496833"/>
    <lineage>
        <taxon>Bacteria</taxon>
        <taxon>Bacillati</taxon>
        <taxon>Mycoplasmatota</taxon>
        <taxon>Mycoplasmoidales</taxon>
        <taxon>Metamycoplasmataceae</taxon>
        <taxon>Mycoplasmopsis</taxon>
    </lineage>
</organism>
<dbReference type="InterPro" id="IPR003593">
    <property type="entry name" value="AAA+_ATPase"/>
</dbReference>
<dbReference type="Pfam" id="PF00308">
    <property type="entry name" value="Bac_DnaA"/>
    <property type="match status" value="1"/>
</dbReference>
<dbReference type="KEGG" id="mfp:MBIO_0680"/>
<evidence type="ECO:0000313" key="11">
    <source>
        <dbReference type="EMBL" id="BAH69945.1"/>
    </source>
</evidence>
<dbReference type="eggNOG" id="COG0593">
    <property type="taxonomic scope" value="Bacteria"/>
</dbReference>
<comment type="similarity">
    <text evidence="8">Belongs to the DnaA family.</text>
</comment>
<feature type="domain" description="AAA+ ATPase" evidence="9">
    <location>
        <begin position="156"/>
        <end position="288"/>
    </location>
</feature>
<dbReference type="PANTHER" id="PTHR30050:SF2">
    <property type="entry name" value="CHROMOSOMAL REPLICATION INITIATOR PROTEIN DNAA"/>
    <property type="match status" value="1"/>
</dbReference>
<dbReference type="InterPro" id="IPR027417">
    <property type="entry name" value="P-loop_NTPase"/>
</dbReference>
<comment type="function">
    <text evidence="7">Plays an essential role in the initiation and regulation of chromosomal replication. ATP-DnaA binds to the origin of replication (oriC) to initiate formation of the DNA replication initiation complex once per cell cycle. Binds the DnaA box (a 9 base pair repeat at the origin) and separates the double-stranded (ds)DNA. Forms a right-handed helical filament on oriC DNA; dsDNA binds to the exterior of the filament while single-stranded (ss)DNA is stabiized in the filament's interior. The ATP-DnaA-oriC complex binds and stabilizes one strand of the AT-rich DNA unwinding element (DUE), permitting loading of DNA polymerase. After initiation quickly degrades to an ADP-DnaA complex that is not apt for DNA replication. Binds acidic phospholipids.</text>
</comment>
<keyword evidence="6 7" id="KW-0238">DNA-binding</keyword>
<keyword evidence="12" id="KW-1185">Reference proteome</keyword>
<evidence type="ECO:0000256" key="1">
    <source>
        <dbReference type="ARBA" id="ARBA00022490"/>
    </source>
</evidence>
<evidence type="ECO:0000313" key="12">
    <source>
        <dbReference type="Proteomes" id="UP000006810"/>
    </source>
</evidence>
<keyword evidence="2 7" id="KW-0235">DNA replication</keyword>
<protein>
    <recommendedName>
        <fullName evidence="7">Chromosomal replication initiator protein DnaA</fullName>
    </recommendedName>
</protein>
<dbReference type="GO" id="GO:0005524">
    <property type="term" value="F:ATP binding"/>
    <property type="evidence" value="ECO:0007669"/>
    <property type="project" value="UniProtKB-KW"/>
</dbReference>
<dbReference type="PATRIC" id="fig|496833.3.peg.272"/>
<dbReference type="Gene3D" id="1.10.8.60">
    <property type="match status" value="1"/>
</dbReference>
<dbReference type="SUPFAM" id="SSF48295">
    <property type="entry name" value="TrpR-like"/>
    <property type="match status" value="1"/>
</dbReference>
<dbReference type="PANTHER" id="PTHR30050">
    <property type="entry name" value="CHROMOSOMAL REPLICATION INITIATOR PROTEIN DNAA"/>
    <property type="match status" value="1"/>
</dbReference>
<dbReference type="Proteomes" id="UP000006810">
    <property type="component" value="Chromosome"/>
</dbReference>
<evidence type="ECO:0000256" key="3">
    <source>
        <dbReference type="ARBA" id="ARBA00022741"/>
    </source>
</evidence>
<evidence type="ECO:0000256" key="2">
    <source>
        <dbReference type="ARBA" id="ARBA00022705"/>
    </source>
</evidence>
<dbReference type="HOGENOM" id="CLU_026910_3_2_14"/>
<evidence type="ECO:0000259" key="9">
    <source>
        <dbReference type="SMART" id="SM00382"/>
    </source>
</evidence>
<evidence type="ECO:0000256" key="5">
    <source>
        <dbReference type="ARBA" id="ARBA00023121"/>
    </source>
</evidence>
<dbReference type="InterPro" id="IPR018312">
    <property type="entry name" value="Chromosome_initiator_DnaA_CS"/>
</dbReference>
<keyword evidence="3 7" id="KW-0547">Nucleotide-binding</keyword>
<proteinExistence type="inferred from homology"/>
<feature type="domain" description="Chromosomal replication initiator DnaA C-terminal" evidence="10">
    <location>
        <begin position="376"/>
        <end position="445"/>
    </location>
</feature>
<dbReference type="CDD" id="cd00009">
    <property type="entry name" value="AAA"/>
    <property type="match status" value="1"/>
</dbReference>
<dbReference type="InterPro" id="IPR020591">
    <property type="entry name" value="Chromosome_initiator_DnaA-like"/>
</dbReference>
<name>C4XFM3_MYCFP</name>
<dbReference type="SMART" id="SM00382">
    <property type="entry name" value="AAA"/>
    <property type="match status" value="1"/>
</dbReference>
<keyword evidence="4 7" id="KW-0067">ATP-binding</keyword>
<dbReference type="SUPFAM" id="SSF52540">
    <property type="entry name" value="P-loop containing nucleoside triphosphate hydrolases"/>
    <property type="match status" value="1"/>
</dbReference>
<dbReference type="GO" id="GO:0005886">
    <property type="term" value="C:plasma membrane"/>
    <property type="evidence" value="ECO:0007669"/>
    <property type="project" value="TreeGrafter"/>
</dbReference>
<dbReference type="PROSITE" id="PS01008">
    <property type="entry name" value="DNAA"/>
    <property type="match status" value="1"/>
</dbReference>
<accession>C4XFM3</accession>